<evidence type="ECO:0000313" key="1">
    <source>
        <dbReference type="EMBL" id="KAH6927851.1"/>
    </source>
</evidence>
<sequence>MVRRSHHACIVRWCTNTSGTSNASFYRVPKDDRTEAFLKYARRPELAALPKEKLHEHRICSAHFTENDFSDPAKTRLVWSAVPCVKAPDELPESEVTVQANVAARPLKTKKYVHQCELNPLCSTPPVRGCKKKVFTPQTGRILKKWRTDARRGVGCHPEKCKSGGSPCHWHELRGDMYRHLALLVHGCFQLVMRRRCTGHRARYQGLSAPQSCRGFLPGEPDVMMAPQKTTSGERPPTCRTQKERPRRTDAAKV</sequence>
<accession>A0ACB7S1D6</accession>
<keyword evidence="2" id="KW-1185">Reference proteome</keyword>
<dbReference type="Proteomes" id="UP000821845">
    <property type="component" value="Chromosome 6"/>
</dbReference>
<gene>
    <name evidence="1" type="ORF">HPB50_009331</name>
</gene>
<name>A0ACB7S1D6_HYAAI</name>
<organism evidence="1 2">
    <name type="scientific">Hyalomma asiaticum</name>
    <name type="common">Tick</name>
    <dbReference type="NCBI Taxonomy" id="266040"/>
    <lineage>
        <taxon>Eukaryota</taxon>
        <taxon>Metazoa</taxon>
        <taxon>Ecdysozoa</taxon>
        <taxon>Arthropoda</taxon>
        <taxon>Chelicerata</taxon>
        <taxon>Arachnida</taxon>
        <taxon>Acari</taxon>
        <taxon>Parasitiformes</taxon>
        <taxon>Ixodida</taxon>
        <taxon>Ixodoidea</taxon>
        <taxon>Ixodidae</taxon>
        <taxon>Hyalomminae</taxon>
        <taxon>Hyalomma</taxon>
    </lineage>
</organism>
<reference evidence="1" key="1">
    <citation type="submission" date="2020-05" db="EMBL/GenBank/DDBJ databases">
        <title>Large-scale comparative analyses of tick genomes elucidate their genetic diversity and vector capacities.</title>
        <authorList>
            <person name="Jia N."/>
            <person name="Wang J."/>
            <person name="Shi W."/>
            <person name="Du L."/>
            <person name="Sun Y."/>
            <person name="Zhan W."/>
            <person name="Jiang J."/>
            <person name="Wang Q."/>
            <person name="Zhang B."/>
            <person name="Ji P."/>
            <person name="Sakyi L.B."/>
            <person name="Cui X."/>
            <person name="Yuan T."/>
            <person name="Jiang B."/>
            <person name="Yang W."/>
            <person name="Lam T.T.-Y."/>
            <person name="Chang Q."/>
            <person name="Ding S."/>
            <person name="Wang X."/>
            <person name="Zhu J."/>
            <person name="Ruan X."/>
            <person name="Zhao L."/>
            <person name="Wei J."/>
            <person name="Que T."/>
            <person name="Du C."/>
            <person name="Cheng J."/>
            <person name="Dai P."/>
            <person name="Han X."/>
            <person name="Huang E."/>
            <person name="Gao Y."/>
            <person name="Liu J."/>
            <person name="Shao H."/>
            <person name="Ye R."/>
            <person name="Li L."/>
            <person name="Wei W."/>
            <person name="Wang X."/>
            <person name="Wang C."/>
            <person name="Yang T."/>
            <person name="Huo Q."/>
            <person name="Li W."/>
            <person name="Guo W."/>
            <person name="Chen H."/>
            <person name="Zhou L."/>
            <person name="Ni X."/>
            <person name="Tian J."/>
            <person name="Zhou Y."/>
            <person name="Sheng Y."/>
            <person name="Liu T."/>
            <person name="Pan Y."/>
            <person name="Xia L."/>
            <person name="Li J."/>
            <person name="Zhao F."/>
            <person name="Cao W."/>
        </authorList>
    </citation>
    <scope>NUCLEOTIDE SEQUENCE</scope>
    <source>
        <strain evidence="1">Hyas-2018</strain>
    </source>
</reference>
<comment type="caution">
    <text evidence="1">The sequence shown here is derived from an EMBL/GenBank/DDBJ whole genome shotgun (WGS) entry which is preliminary data.</text>
</comment>
<proteinExistence type="predicted"/>
<protein>
    <submittedName>
        <fullName evidence="1">Uncharacterized protein</fullName>
    </submittedName>
</protein>
<dbReference type="EMBL" id="CM023486">
    <property type="protein sequence ID" value="KAH6927851.1"/>
    <property type="molecule type" value="Genomic_DNA"/>
</dbReference>
<evidence type="ECO:0000313" key="2">
    <source>
        <dbReference type="Proteomes" id="UP000821845"/>
    </source>
</evidence>